<evidence type="ECO:0000313" key="1">
    <source>
        <dbReference type="EMBL" id="MBA8925351.1"/>
    </source>
</evidence>
<proteinExistence type="predicted"/>
<dbReference type="InterPro" id="IPR002763">
    <property type="entry name" value="DUF72"/>
</dbReference>
<dbReference type="Gene3D" id="3.20.20.410">
    <property type="entry name" value="Protein of unknown function UPF0759"/>
    <property type="match status" value="1"/>
</dbReference>
<name>A0ABR6BER2_9PSEU</name>
<dbReference type="Pfam" id="PF01904">
    <property type="entry name" value="DUF72"/>
    <property type="match status" value="1"/>
</dbReference>
<comment type="caution">
    <text evidence="1">The sequence shown here is derived from an EMBL/GenBank/DDBJ whole genome shotgun (WGS) entry which is preliminary data.</text>
</comment>
<dbReference type="PANTHER" id="PTHR30348:SF4">
    <property type="entry name" value="DUF72 DOMAIN-CONTAINING PROTEIN"/>
    <property type="match status" value="1"/>
</dbReference>
<accession>A0ABR6BER2</accession>
<dbReference type="Proteomes" id="UP000517916">
    <property type="component" value="Unassembled WGS sequence"/>
</dbReference>
<dbReference type="RefSeq" id="WP_182837311.1">
    <property type="nucleotide sequence ID" value="NZ_BAAABQ010000084.1"/>
</dbReference>
<reference evidence="1 2" key="1">
    <citation type="submission" date="2020-08" db="EMBL/GenBank/DDBJ databases">
        <title>Genomic Encyclopedia of Archaeal and Bacterial Type Strains, Phase II (KMG-II): from individual species to whole genera.</title>
        <authorList>
            <person name="Goeker M."/>
        </authorList>
    </citation>
    <scope>NUCLEOTIDE SEQUENCE [LARGE SCALE GENOMIC DNA]</scope>
    <source>
        <strain evidence="1 2">DSM 43850</strain>
    </source>
</reference>
<dbReference type="EMBL" id="JACJID010000002">
    <property type="protein sequence ID" value="MBA8925351.1"/>
    <property type="molecule type" value="Genomic_DNA"/>
</dbReference>
<sequence length="239" mass="26770">MIRIGTSGWVYPEWRGPFYPKGLVQRRELEFLSRKVNSIEINGSFYSLRTPANYQSWAAQVPEDFVFAVKGHRFVTHVKRLHAVAEAVHEFFDSGVLTLGPKLGPVLWQLPPSLHFQPDRLRDFLAVLPDSVRHAVEARHPSFDTPEYFALLRAHNVASVIADTAGAHPRFDVLTADFTYVRLHGGAELYASAYSSPELDSWAARVRAWAATGDVHVYFDNSMHAHAPHDALSLAGRVG</sequence>
<organism evidence="1 2">
    <name type="scientific">Kutzneria viridogrisea</name>
    <dbReference type="NCBI Taxonomy" id="47990"/>
    <lineage>
        <taxon>Bacteria</taxon>
        <taxon>Bacillati</taxon>
        <taxon>Actinomycetota</taxon>
        <taxon>Actinomycetes</taxon>
        <taxon>Pseudonocardiales</taxon>
        <taxon>Pseudonocardiaceae</taxon>
        <taxon>Kutzneria</taxon>
    </lineage>
</organism>
<dbReference type="SUPFAM" id="SSF117396">
    <property type="entry name" value="TM1631-like"/>
    <property type="match status" value="1"/>
</dbReference>
<gene>
    <name evidence="1" type="ORF">BC739_002550</name>
</gene>
<dbReference type="InterPro" id="IPR036520">
    <property type="entry name" value="UPF0759_sf"/>
</dbReference>
<keyword evidence="2" id="KW-1185">Reference proteome</keyword>
<dbReference type="PANTHER" id="PTHR30348">
    <property type="entry name" value="UNCHARACTERIZED PROTEIN YECE"/>
    <property type="match status" value="1"/>
</dbReference>
<evidence type="ECO:0000313" key="2">
    <source>
        <dbReference type="Proteomes" id="UP000517916"/>
    </source>
</evidence>
<protein>
    <submittedName>
        <fullName evidence="1">Uncharacterized protein YecE (DUF72 family)</fullName>
    </submittedName>
</protein>